<keyword evidence="10" id="KW-0902">Two-component regulatory system</keyword>
<keyword evidence="7" id="KW-0547">Nucleotide-binding</keyword>
<keyword evidence="9" id="KW-0067">ATP-binding</keyword>
<dbReference type="PANTHER" id="PTHR34220">
    <property type="entry name" value="SENSOR HISTIDINE KINASE YPDA"/>
    <property type="match status" value="1"/>
</dbReference>
<evidence type="ECO:0000256" key="8">
    <source>
        <dbReference type="ARBA" id="ARBA00022777"/>
    </source>
</evidence>
<keyword evidence="8" id="KW-0418">Kinase</keyword>
<dbReference type="SMART" id="SM00387">
    <property type="entry name" value="HATPase_c"/>
    <property type="match status" value="1"/>
</dbReference>
<proteinExistence type="predicted"/>
<evidence type="ECO:0000256" key="2">
    <source>
        <dbReference type="ARBA" id="ARBA00004651"/>
    </source>
</evidence>
<feature type="domain" description="Histidine kinase" evidence="13">
    <location>
        <begin position="491"/>
        <end position="596"/>
    </location>
</feature>
<evidence type="ECO:0000256" key="9">
    <source>
        <dbReference type="ARBA" id="ARBA00022840"/>
    </source>
</evidence>
<dbReference type="Gene3D" id="3.30.565.10">
    <property type="entry name" value="Histidine kinase-like ATPase, C-terminal domain"/>
    <property type="match status" value="1"/>
</dbReference>
<dbReference type="PRINTS" id="PR00344">
    <property type="entry name" value="BCTRLSENSOR"/>
</dbReference>
<keyword evidence="12" id="KW-1133">Transmembrane helix</keyword>
<keyword evidence="16" id="KW-1185">Reference proteome</keyword>
<dbReference type="Pfam" id="PF06580">
    <property type="entry name" value="His_kinase"/>
    <property type="match status" value="1"/>
</dbReference>
<name>A0A7X2ZBP2_9BACL</name>
<dbReference type="InterPro" id="IPR003660">
    <property type="entry name" value="HAMP_dom"/>
</dbReference>
<evidence type="ECO:0000256" key="5">
    <source>
        <dbReference type="ARBA" id="ARBA00022553"/>
    </source>
</evidence>
<dbReference type="GO" id="GO:0000155">
    <property type="term" value="F:phosphorelay sensor kinase activity"/>
    <property type="evidence" value="ECO:0007669"/>
    <property type="project" value="InterPro"/>
</dbReference>
<dbReference type="InterPro" id="IPR003594">
    <property type="entry name" value="HATPase_dom"/>
</dbReference>
<accession>A0A7X2ZBP2</accession>
<dbReference type="RefSeq" id="WP_155614989.1">
    <property type="nucleotide sequence ID" value="NZ_WNZX01000012.1"/>
</dbReference>
<sequence>MLRWIKSPLSSIRGKIILSFILLIFIPITIIIYNVYVSSQEVVRREVNQSRQEAVRHTASSIDGTAERMLNASHLIVNDTEVAAYLQMKDRQGWMTDYPSFQRFTSVQKKLMNIRDILLDSNAVVALLDFGGHVLSTAPGSEESGLYEQLQKEAWVQETLRLEGWPYWQLAYQGTLLPPSQAAEESSLFLMSRLIKDSSDGKAAGLLLIGLPSPMGTGILPGNAPGTDQATLLIKKDGQLLDQRGPDLPQEVVSLALRADTLSRQEEYRSIQAEGQRFALNEAFMPHLGWTAVQLAPEEELQSRLGQIKNQSLLWLLVWFLIFTCAFALVMLQFAKRIGRLLHSMDRVGQGDFSSRVSVRGSDEVSQLGLRFNEMVGRLDDLILRLSEEQRRKEEARFQALQAQINPHFLFNTLNSIKWSAMLSGAQHVSQMITKLGKLLEISMRADRERTTLREELSHLEMYMDLQKLRFHDNIHVHVDVPERLMFCGILQFTLQPIVENSIIHGNRTPLKVSITAHEEGDKLVLSISDNGQGMEPDQLERLFTDGAPSHAKSTGIGIRNVHERIAMHFGPGHGLHLSSVPGEGTTVTVTLPLAKEAAQHD</sequence>
<comment type="subcellular location">
    <subcellularLocation>
        <location evidence="2">Cell membrane</location>
        <topology evidence="2">Multi-pass membrane protein</topology>
    </subcellularLocation>
</comment>
<keyword evidence="6" id="KW-0808">Transferase</keyword>
<dbReference type="Pfam" id="PF00672">
    <property type="entry name" value="HAMP"/>
    <property type="match status" value="1"/>
</dbReference>
<dbReference type="PANTHER" id="PTHR34220:SF7">
    <property type="entry name" value="SENSOR HISTIDINE KINASE YPDA"/>
    <property type="match status" value="1"/>
</dbReference>
<gene>
    <name evidence="15" type="ORF">GNP93_15035</name>
</gene>
<evidence type="ECO:0000256" key="12">
    <source>
        <dbReference type="SAM" id="Phobius"/>
    </source>
</evidence>
<evidence type="ECO:0000256" key="6">
    <source>
        <dbReference type="ARBA" id="ARBA00022679"/>
    </source>
</evidence>
<dbReference type="InterPro" id="IPR004358">
    <property type="entry name" value="Sig_transdc_His_kin-like_C"/>
</dbReference>
<keyword evidence="5" id="KW-0597">Phosphoprotein</keyword>
<dbReference type="Pfam" id="PF02518">
    <property type="entry name" value="HATPase_c"/>
    <property type="match status" value="1"/>
</dbReference>
<keyword evidence="4" id="KW-1003">Cell membrane</keyword>
<dbReference type="EMBL" id="WNZX01000012">
    <property type="protein sequence ID" value="MUG71984.1"/>
    <property type="molecule type" value="Genomic_DNA"/>
</dbReference>
<reference evidence="15 16" key="1">
    <citation type="submission" date="2019-11" db="EMBL/GenBank/DDBJ databases">
        <title>Draft genome sequences of five Paenibacillus species of dairy origin.</title>
        <authorList>
            <person name="Olajide A.M."/>
            <person name="Chen S."/>
            <person name="Lapointe G."/>
        </authorList>
    </citation>
    <scope>NUCLEOTIDE SEQUENCE [LARGE SCALE GENOMIC DNA]</scope>
    <source>
        <strain evidence="15 16">2CS3</strain>
    </source>
</reference>
<dbReference type="InterPro" id="IPR036890">
    <property type="entry name" value="HATPase_C_sf"/>
</dbReference>
<evidence type="ECO:0000256" key="1">
    <source>
        <dbReference type="ARBA" id="ARBA00000085"/>
    </source>
</evidence>
<evidence type="ECO:0000256" key="10">
    <source>
        <dbReference type="ARBA" id="ARBA00023012"/>
    </source>
</evidence>
<dbReference type="InterPro" id="IPR050640">
    <property type="entry name" value="Bact_2-comp_sensor_kinase"/>
</dbReference>
<dbReference type="CDD" id="cd06225">
    <property type="entry name" value="HAMP"/>
    <property type="match status" value="1"/>
</dbReference>
<dbReference type="Gene3D" id="6.10.340.10">
    <property type="match status" value="1"/>
</dbReference>
<comment type="catalytic activity">
    <reaction evidence="1">
        <text>ATP + protein L-histidine = ADP + protein N-phospho-L-histidine.</text>
        <dbReference type="EC" id="2.7.13.3"/>
    </reaction>
</comment>
<evidence type="ECO:0000256" key="11">
    <source>
        <dbReference type="ARBA" id="ARBA00023136"/>
    </source>
</evidence>
<dbReference type="GO" id="GO:0005886">
    <property type="term" value="C:plasma membrane"/>
    <property type="evidence" value="ECO:0007669"/>
    <property type="project" value="UniProtKB-SubCell"/>
</dbReference>
<dbReference type="AlphaFoldDB" id="A0A7X2ZBP2"/>
<dbReference type="SUPFAM" id="SSF55874">
    <property type="entry name" value="ATPase domain of HSP90 chaperone/DNA topoisomerase II/histidine kinase"/>
    <property type="match status" value="1"/>
</dbReference>
<comment type="caution">
    <text evidence="15">The sequence shown here is derived from an EMBL/GenBank/DDBJ whole genome shotgun (WGS) entry which is preliminary data.</text>
</comment>
<dbReference type="PROSITE" id="PS50109">
    <property type="entry name" value="HIS_KIN"/>
    <property type="match status" value="1"/>
</dbReference>
<keyword evidence="12" id="KW-0812">Transmembrane</keyword>
<dbReference type="SUPFAM" id="SSF158472">
    <property type="entry name" value="HAMP domain-like"/>
    <property type="match status" value="1"/>
</dbReference>
<dbReference type="InterPro" id="IPR005467">
    <property type="entry name" value="His_kinase_dom"/>
</dbReference>
<dbReference type="Proteomes" id="UP000450917">
    <property type="component" value="Unassembled WGS sequence"/>
</dbReference>
<dbReference type="PROSITE" id="PS50885">
    <property type="entry name" value="HAMP"/>
    <property type="match status" value="1"/>
</dbReference>
<organism evidence="15 16">
    <name type="scientific">Paenibacillus validus</name>
    <dbReference type="NCBI Taxonomy" id="44253"/>
    <lineage>
        <taxon>Bacteria</taxon>
        <taxon>Bacillati</taxon>
        <taxon>Bacillota</taxon>
        <taxon>Bacilli</taxon>
        <taxon>Bacillales</taxon>
        <taxon>Paenibacillaceae</taxon>
        <taxon>Paenibacillus</taxon>
    </lineage>
</organism>
<evidence type="ECO:0000256" key="7">
    <source>
        <dbReference type="ARBA" id="ARBA00022741"/>
    </source>
</evidence>
<evidence type="ECO:0000256" key="4">
    <source>
        <dbReference type="ARBA" id="ARBA00022475"/>
    </source>
</evidence>
<dbReference type="EC" id="2.7.13.3" evidence="3"/>
<dbReference type="GO" id="GO:0005524">
    <property type="term" value="F:ATP binding"/>
    <property type="evidence" value="ECO:0007669"/>
    <property type="project" value="UniProtKB-KW"/>
</dbReference>
<feature type="transmembrane region" description="Helical" evidence="12">
    <location>
        <begin position="16"/>
        <end position="36"/>
    </location>
</feature>
<dbReference type="SMART" id="SM00304">
    <property type="entry name" value="HAMP"/>
    <property type="match status" value="1"/>
</dbReference>
<evidence type="ECO:0000259" key="14">
    <source>
        <dbReference type="PROSITE" id="PS50885"/>
    </source>
</evidence>
<evidence type="ECO:0000256" key="3">
    <source>
        <dbReference type="ARBA" id="ARBA00012438"/>
    </source>
</evidence>
<feature type="transmembrane region" description="Helical" evidence="12">
    <location>
        <begin position="313"/>
        <end position="335"/>
    </location>
</feature>
<dbReference type="InterPro" id="IPR010559">
    <property type="entry name" value="Sig_transdc_His_kin_internal"/>
</dbReference>
<evidence type="ECO:0000313" key="15">
    <source>
        <dbReference type="EMBL" id="MUG71984.1"/>
    </source>
</evidence>
<feature type="domain" description="HAMP" evidence="14">
    <location>
        <begin position="332"/>
        <end position="384"/>
    </location>
</feature>
<protein>
    <recommendedName>
        <fullName evidence="3">histidine kinase</fullName>
        <ecNumber evidence="3">2.7.13.3</ecNumber>
    </recommendedName>
</protein>
<evidence type="ECO:0000313" key="16">
    <source>
        <dbReference type="Proteomes" id="UP000450917"/>
    </source>
</evidence>
<keyword evidence="11 12" id="KW-0472">Membrane</keyword>
<evidence type="ECO:0000259" key="13">
    <source>
        <dbReference type="PROSITE" id="PS50109"/>
    </source>
</evidence>